<dbReference type="Proteomes" id="UP001190700">
    <property type="component" value="Unassembled WGS sequence"/>
</dbReference>
<evidence type="ECO:0000313" key="1">
    <source>
        <dbReference type="EMBL" id="KAK3262409.1"/>
    </source>
</evidence>
<proteinExistence type="predicted"/>
<organism evidence="1 2">
    <name type="scientific">Cymbomonas tetramitiformis</name>
    <dbReference type="NCBI Taxonomy" id="36881"/>
    <lineage>
        <taxon>Eukaryota</taxon>
        <taxon>Viridiplantae</taxon>
        <taxon>Chlorophyta</taxon>
        <taxon>Pyramimonadophyceae</taxon>
        <taxon>Pyramimonadales</taxon>
        <taxon>Pyramimonadaceae</taxon>
        <taxon>Cymbomonas</taxon>
    </lineage>
</organism>
<protein>
    <submittedName>
        <fullName evidence="1">Uncharacterized protein</fullName>
    </submittedName>
</protein>
<dbReference type="EMBL" id="LGRX02016226">
    <property type="protein sequence ID" value="KAK3262409.1"/>
    <property type="molecule type" value="Genomic_DNA"/>
</dbReference>
<comment type="caution">
    <text evidence="1">The sequence shown here is derived from an EMBL/GenBank/DDBJ whole genome shotgun (WGS) entry which is preliminary data.</text>
</comment>
<gene>
    <name evidence="1" type="ORF">CYMTET_28731</name>
</gene>
<accession>A0AAE0FMB3</accession>
<keyword evidence="2" id="KW-1185">Reference proteome</keyword>
<name>A0AAE0FMB3_9CHLO</name>
<reference evidence="1 2" key="1">
    <citation type="journal article" date="2015" name="Genome Biol. Evol.">
        <title>Comparative Genomics of a Bacterivorous Green Alga Reveals Evolutionary Causalities and Consequences of Phago-Mixotrophic Mode of Nutrition.</title>
        <authorList>
            <person name="Burns J.A."/>
            <person name="Paasch A."/>
            <person name="Narechania A."/>
            <person name="Kim E."/>
        </authorList>
    </citation>
    <scope>NUCLEOTIDE SEQUENCE [LARGE SCALE GENOMIC DNA]</scope>
    <source>
        <strain evidence="1 2">PLY_AMNH</strain>
    </source>
</reference>
<sequence length="278" mass="30051">MIVNTLAKACQPSLLTTSPLRSKPSAYTCLRRGRPLAKQRHGRKGLFSRGTPDRVLTQLHAVSSTNDAPESNAEADALAVVTNHLAKTGGCDLLAATPEIEAAVKKLIELGEAEGHAERSLIEGDGVWEVFYMPHIRRIAEPLGVKVQPLRYSILDGKITSDVGYSAPVVGAGWLNSGGEVKQANDEQVQILFDTFWVGKPSQEPRGNPFTQAQDSQSVEEQRISALDSVINAVGKQGFLPSFSYFPVLYFSADEGVCIFKFPPLNSAIAAYRLTAIA</sequence>
<evidence type="ECO:0000313" key="2">
    <source>
        <dbReference type="Proteomes" id="UP001190700"/>
    </source>
</evidence>
<dbReference type="AlphaFoldDB" id="A0AAE0FMB3"/>